<dbReference type="KEGG" id="dtm:BJL86_2862"/>
<dbReference type="ESTHER" id="9actn-a0a173lre5">
    <property type="family name" value="Duf_1023"/>
</dbReference>
<sequence length="453" mass="46888">MSAAVAAEAAQTVGDSARRWGVIAIELASISAGMRDGWSGLAALATFARLDELARRIERTIGEHAHVAEVLAAEGARLEEAIARGDREAAADADAALVALLGTDWEAERVRSLLQGPAVDASTAPAALRGHGPLPPPPSHLALDPAVRAATWHGLSPFQRAAWAERAPGLSDGAGLPATSRDALNRIELARALGGAPAGEDDRTHRRMTSAARHLAATPEARLLGLRPDGRGVLASGDPGDASEVVTLVPGTGASMETIDRSVERAAAVCEERGGRGSGDDEGEKRCVSIAWMDYEAPETIPAAALDRGRAEDAAPRLREFQDGLREMTDGRLGAIGYSYGGVALGLAAGGDGLSADALAFVAAPGVGAEHASDLTLRDGEGARREGGPESVSAVASRWDPIPWWALTKTFGPDPADADFGGDARRVDGFVGHSDYFDRRSVPLAEIGEALGE</sequence>
<dbReference type="EMBL" id="CP015961">
    <property type="protein sequence ID" value="ANI93622.1"/>
    <property type="molecule type" value="Genomic_DNA"/>
</dbReference>
<reference evidence="2 3" key="1">
    <citation type="submission" date="2016-06" db="EMBL/GenBank/DDBJ databases">
        <title>Complete genome sequence of a saline-alkali tolerant type strain Dietzia timorensis ID05-A0528T.</title>
        <authorList>
            <person name="Wu X."/>
        </authorList>
    </citation>
    <scope>NUCLEOTIDE SEQUENCE [LARGE SCALE GENOMIC DNA]</scope>
    <source>
        <strain evidence="2 3">ID05-A0528</strain>
    </source>
</reference>
<organism evidence="2 3">
    <name type="scientific">Dietzia timorensis</name>
    <dbReference type="NCBI Taxonomy" id="499555"/>
    <lineage>
        <taxon>Bacteria</taxon>
        <taxon>Bacillati</taxon>
        <taxon>Actinomycetota</taxon>
        <taxon>Actinomycetes</taxon>
        <taxon>Mycobacteriales</taxon>
        <taxon>Dietziaceae</taxon>
        <taxon>Dietzia</taxon>
    </lineage>
</organism>
<keyword evidence="3" id="KW-1185">Reference proteome</keyword>
<feature type="domain" description="DUF1023" evidence="1">
    <location>
        <begin position="231"/>
        <end position="380"/>
    </location>
</feature>
<evidence type="ECO:0000259" key="1">
    <source>
        <dbReference type="Pfam" id="PF06259"/>
    </source>
</evidence>
<accession>A0A173LRE5</accession>
<protein>
    <recommendedName>
        <fullName evidence="1">DUF1023 domain-containing protein</fullName>
    </recommendedName>
</protein>
<evidence type="ECO:0000313" key="3">
    <source>
        <dbReference type="Proteomes" id="UP000186104"/>
    </source>
</evidence>
<dbReference type="STRING" id="499555.BJL86_2862"/>
<proteinExistence type="predicted"/>
<dbReference type="RefSeq" id="WP_075845049.1">
    <property type="nucleotide sequence ID" value="NZ_CP015961.1"/>
</dbReference>
<name>A0A173LRE5_9ACTN</name>
<gene>
    <name evidence="2" type="ORF">BJL86_2862</name>
</gene>
<dbReference type="Pfam" id="PF06259">
    <property type="entry name" value="Abhydrolase_8"/>
    <property type="match status" value="1"/>
</dbReference>
<dbReference type="OrthoDB" id="5969911at2"/>
<dbReference type="AlphaFoldDB" id="A0A173LRE5"/>
<dbReference type="Proteomes" id="UP000186104">
    <property type="component" value="Chromosome"/>
</dbReference>
<evidence type="ECO:0000313" key="2">
    <source>
        <dbReference type="EMBL" id="ANI93622.1"/>
    </source>
</evidence>
<dbReference type="InterPro" id="IPR010427">
    <property type="entry name" value="DUF1023"/>
</dbReference>